<feature type="repeat" description="WD" evidence="3">
    <location>
        <begin position="951"/>
        <end position="994"/>
    </location>
</feature>
<evidence type="ECO:0000313" key="5">
    <source>
        <dbReference type="EMBL" id="GAA2043960.1"/>
    </source>
</evidence>
<feature type="repeat" description="WD" evidence="3">
    <location>
        <begin position="1303"/>
        <end position="1346"/>
    </location>
</feature>
<feature type="repeat" description="WD" evidence="3">
    <location>
        <begin position="1215"/>
        <end position="1258"/>
    </location>
</feature>
<keyword evidence="2" id="KW-0677">Repeat</keyword>
<dbReference type="InterPro" id="IPR036322">
    <property type="entry name" value="WD40_repeat_dom_sf"/>
</dbReference>
<keyword evidence="1 3" id="KW-0853">WD repeat</keyword>
<dbReference type="PROSITE" id="PS00678">
    <property type="entry name" value="WD_REPEATS_1"/>
    <property type="match status" value="10"/>
</dbReference>
<protein>
    <recommendedName>
        <fullName evidence="4">Orc1-like AAA ATPase domain-containing protein</fullName>
    </recommendedName>
</protein>
<dbReference type="EMBL" id="BAAAQN010000036">
    <property type="protein sequence ID" value="GAA2043960.1"/>
    <property type="molecule type" value="Genomic_DNA"/>
</dbReference>
<feature type="domain" description="Orc1-like AAA ATPase" evidence="4">
    <location>
        <begin position="281"/>
        <end position="444"/>
    </location>
</feature>
<feature type="repeat" description="WD" evidence="3">
    <location>
        <begin position="1039"/>
        <end position="1082"/>
    </location>
</feature>
<feature type="repeat" description="WD" evidence="3">
    <location>
        <begin position="1259"/>
        <end position="1302"/>
    </location>
</feature>
<keyword evidence="6" id="KW-1185">Reference proteome</keyword>
<evidence type="ECO:0000259" key="4">
    <source>
        <dbReference type="Pfam" id="PF13191"/>
    </source>
</evidence>
<dbReference type="CDD" id="cd00200">
    <property type="entry name" value="WD40"/>
    <property type="match status" value="3"/>
</dbReference>
<proteinExistence type="predicted"/>
<reference evidence="5 6" key="1">
    <citation type="journal article" date="2019" name="Int. J. Syst. Evol. Microbiol.">
        <title>The Global Catalogue of Microorganisms (GCM) 10K type strain sequencing project: providing services to taxonomists for standard genome sequencing and annotation.</title>
        <authorList>
            <consortium name="The Broad Institute Genomics Platform"/>
            <consortium name="The Broad Institute Genome Sequencing Center for Infectious Disease"/>
            <person name="Wu L."/>
            <person name="Ma J."/>
        </authorList>
    </citation>
    <scope>NUCLEOTIDE SEQUENCE [LARGE SCALE GENOMIC DNA]</scope>
    <source>
        <strain evidence="5 6">JCM 16014</strain>
    </source>
</reference>
<dbReference type="Pfam" id="PF00400">
    <property type="entry name" value="WD40"/>
    <property type="match status" value="11"/>
</dbReference>
<evidence type="ECO:0000313" key="6">
    <source>
        <dbReference type="Proteomes" id="UP001500751"/>
    </source>
</evidence>
<dbReference type="Proteomes" id="UP001500751">
    <property type="component" value="Unassembled WGS sequence"/>
</dbReference>
<feature type="repeat" description="WD" evidence="3">
    <location>
        <begin position="1127"/>
        <end position="1170"/>
    </location>
</feature>
<dbReference type="PRINTS" id="PR00320">
    <property type="entry name" value="GPROTEINBRPT"/>
</dbReference>
<dbReference type="SMART" id="SM00320">
    <property type="entry name" value="WD40"/>
    <property type="match status" value="15"/>
</dbReference>
<dbReference type="PROSITE" id="PS50294">
    <property type="entry name" value="WD_REPEATS_REGION"/>
    <property type="match status" value="6"/>
</dbReference>
<gene>
    <name evidence="5" type="ORF">GCM10009839_54220</name>
</gene>
<dbReference type="PANTHER" id="PTHR19848:SF8">
    <property type="entry name" value="F-BOX AND WD REPEAT DOMAIN CONTAINING 7"/>
    <property type="match status" value="1"/>
</dbReference>
<evidence type="ECO:0000256" key="1">
    <source>
        <dbReference type="ARBA" id="ARBA00022574"/>
    </source>
</evidence>
<accession>A0ABN2UXP4</accession>
<dbReference type="InterPro" id="IPR001680">
    <property type="entry name" value="WD40_rpt"/>
</dbReference>
<dbReference type="SUPFAM" id="SSF50978">
    <property type="entry name" value="WD40 repeat-like"/>
    <property type="match status" value="3"/>
</dbReference>
<comment type="caution">
    <text evidence="5">The sequence shown here is derived from an EMBL/GenBank/DDBJ whole genome shotgun (WGS) entry which is preliminary data.</text>
</comment>
<dbReference type="InterPro" id="IPR015943">
    <property type="entry name" value="WD40/YVTN_repeat-like_dom_sf"/>
</dbReference>
<dbReference type="RefSeq" id="WP_344668482.1">
    <property type="nucleotide sequence ID" value="NZ_BAAAQN010000036.1"/>
</dbReference>
<dbReference type="PROSITE" id="PS50082">
    <property type="entry name" value="WD_REPEATS_2"/>
    <property type="match status" value="10"/>
</dbReference>
<sequence>MAIPLAVDDTLDDGPPEPGALNPLDEALEHAENLARILGEFEYAAETVTGHETLGSTMREVAEGGSDDVHIVHVVAHGTVVDTGELRLHQTDGKPMRESVDTWTKQFDDGLPHPHVLFLLDVCHAGAGSAWQWAHRIRAEKRRAWILAASGSRDKAYDYRLTRAVVEVLHRYDTKELRVDPSVRYLPYTTFAGEVGRVMRELGENSLPQEPDGTPLLAHERDVVDQLPFFPNPRWMGTVSGLDQVDEAARPFADTTLDREHFAGRASGTQVVGVESGHGHFQGRAAQLRALSQWMDSQEAAGGDDALRVVTGKPGVGKSALLGALVCAAHPLLRKPYERLWWHLPAMPSKNERLVAVHARQLGTDEVAAAIARQMSAAAHTLSGGDESVGEGATGNVVWTAESLLDLARSRGVAAPVTIVIDAVDEAGDPTSLVTTLLLRLLPQPGSAGPWPIRLLAGTRRGGASALLLGHAAGTEGGLIDLDAIDPAQLRRELADYIKALLQEDEWYDNAANVGAAVAFAHHAAARLTEKPRDWGEFLAAGLITRHRLDSPHISDPERGRALGERVPCTLDRLLDMELSRPEHPRSVGPVLTALAFALGRGMPERVLQHVAAVFSPGRNGPLPIAEVREGLEAGRFYLRREVERDGTTLYRLFHERLAEELRALPRGPEGPLDDVTPTTAQAMIFEAVLQAVPMHNGQRWWRDADPYLLDYTARHASLAGQLDDLLEDSEFLVHGTPDLINQELPAIPRVRAHGNAQVYRASYGYHRLLPPHRRKSLLAIDAARYGNTRLVSLLSQRSSWIPAWATRSLVPPHLMHTLADQRLPMKAVAVGVRRSRPIAVTIGHDHAAHVWDLNTGDCLLTLTGHSDQLTAVTIDRLDSQPIAITTSADGTARVWDLLTGKCLHTVTEHRQTIDAVATCEIAGHSVAITVGSDKTVCVWNVGARTYRFILTGHSAPISAVATSEISGEPIAVTTSHDRTARVWDLATGVCLHTLTGHRDGVLALAISTLDGQPVAITASADGTARVWDLTTGKHLRTLAGHEDWISAVATSELDGQPVAITASSDATARVWDLRTGSCLHTLVGHETNIAGVITRRLGNRPVAITVSSDETARMWDLTTGVCLQTLTGHRGWVTAAATSDLDDHPVAITTSEDGYARVWNLSAKARSSELLGHDSHVNTIAIQHLGDRPTIITTSNDNTARVWDLTTGTCLHTLTGHTDWVTAVATSHLDGRPIAITASYDNTACTWDLATGEHLNTLTGHRDFLTGIATSEITGKPIAVTASTDQTVRVWDLTTSECLRILTGHSNWVRAVITGSLDGMPIAVTASHDQSARVWDLATGNCLHTLRRHRGPLNAVTLSELDDRPIAITASDDATARVWDLTTGKCLRVLKGHRGPVNAVIATERDGQPIAVTIGATTARVWSLGTGKCLHVLPGTFDVAALAVGHVDGRPVAIVADYDRMVRVWNLNTGAESASLQLPVTATVAVLSPSGDRLVLGCGPEVIVLKPTHHPGDFLA</sequence>
<name>A0ABN2UXP4_9ACTN</name>
<feature type="repeat" description="WD" evidence="3">
    <location>
        <begin position="995"/>
        <end position="1038"/>
    </location>
</feature>
<evidence type="ECO:0000256" key="2">
    <source>
        <dbReference type="ARBA" id="ARBA00022737"/>
    </source>
</evidence>
<feature type="repeat" description="WD" evidence="3">
    <location>
        <begin position="863"/>
        <end position="906"/>
    </location>
</feature>
<dbReference type="InterPro" id="IPR019775">
    <property type="entry name" value="WD40_repeat_CS"/>
</dbReference>
<feature type="repeat" description="WD" evidence="3">
    <location>
        <begin position="1347"/>
        <end position="1390"/>
    </location>
</feature>
<dbReference type="Gene3D" id="2.130.10.10">
    <property type="entry name" value="YVTN repeat-like/Quinoprotein amine dehydrogenase"/>
    <property type="match status" value="5"/>
</dbReference>
<dbReference type="InterPro" id="IPR020472">
    <property type="entry name" value="WD40_PAC1"/>
</dbReference>
<evidence type="ECO:0000256" key="3">
    <source>
        <dbReference type="PROSITE-ProRule" id="PRU00221"/>
    </source>
</evidence>
<dbReference type="PANTHER" id="PTHR19848">
    <property type="entry name" value="WD40 REPEAT PROTEIN"/>
    <property type="match status" value="1"/>
</dbReference>
<feature type="repeat" description="WD" evidence="3">
    <location>
        <begin position="1171"/>
        <end position="1214"/>
    </location>
</feature>
<dbReference type="Pfam" id="PF13191">
    <property type="entry name" value="AAA_16"/>
    <property type="match status" value="1"/>
</dbReference>
<dbReference type="InterPro" id="IPR041664">
    <property type="entry name" value="AAA_16"/>
</dbReference>
<organism evidence="5 6">
    <name type="scientific">Catenulispora yoronensis</name>
    <dbReference type="NCBI Taxonomy" id="450799"/>
    <lineage>
        <taxon>Bacteria</taxon>
        <taxon>Bacillati</taxon>
        <taxon>Actinomycetota</taxon>
        <taxon>Actinomycetes</taxon>
        <taxon>Catenulisporales</taxon>
        <taxon>Catenulisporaceae</taxon>
        <taxon>Catenulispora</taxon>
    </lineage>
</organism>